<accession>A0A8T3AGB7</accession>
<protein>
    <submittedName>
        <fullName evidence="2">Uncharacterized protein</fullName>
    </submittedName>
</protein>
<sequence>MECSISVGFTELGRRSAREGERCLPVRRATVLTSDRSNAVKGAEKPLSTASKLYFPRCTRRRGNDPTGRERRRRRRSTRLFKNLSHAKQAKSNAKELRSRLVEVQRRSGLEVKTKK</sequence>
<reference evidence="2" key="1">
    <citation type="journal article" date="2022" name="Front. Genet.">
        <title>Chromosome-Scale Assembly of the Dendrobium nobile Genome Provides Insights Into the Molecular Mechanism of the Biosynthesis of the Medicinal Active Ingredient of Dendrobium.</title>
        <authorList>
            <person name="Xu Q."/>
            <person name="Niu S.-C."/>
            <person name="Li K.-L."/>
            <person name="Zheng P.-J."/>
            <person name="Zhang X.-J."/>
            <person name="Jia Y."/>
            <person name="Liu Y."/>
            <person name="Niu Y.-X."/>
            <person name="Yu L.-H."/>
            <person name="Chen D.-F."/>
            <person name="Zhang G.-Q."/>
        </authorList>
    </citation>
    <scope>NUCLEOTIDE SEQUENCE</scope>
    <source>
        <tissue evidence="2">Leaf</tissue>
    </source>
</reference>
<evidence type="ECO:0000313" key="3">
    <source>
        <dbReference type="Proteomes" id="UP000829196"/>
    </source>
</evidence>
<evidence type="ECO:0000256" key="1">
    <source>
        <dbReference type="SAM" id="MobiDB-lite"/>
    </source>
</evidence>
<gene>
    <name evidence="2" type="ORF">KFK09_025363</name>
</gene>
<name>A0A8T3AGB7_DENNO</name>
<feature type="region of interest" description="Disordered" evidence="1">
    <location>
        <begin position="51"/>
        <end position="99"/>
    </location>
</feature>
<dbReference type="SMR" id="A0A8T3AGB7"/>
<dbReference type="EMBL" id="JAGYWB010000017">
    <property type="protein sequence ID" value="KAI0495213.1"/>
    <property type="molecule type" value="Genomic_DNA"/>
</dbReference>
<feature type="compositionally biased region" description="Basic residues" evidence="1">
    <location>
        <begin position="70"/>
        <end position="79"/>
    </location>
</feature>
<dbReference type="Proteomes" id="UP000829196">
    <property type="component" value="Unassembled WGS sequence"/>
</dbReference>
<dbReference type="AlphaFoldDB" id="A0A8T3AGB7"/>
<comment type="caution">
    <text evidence="2">The sequence shown here is derived from an EMBL/GenBank/DDBJ whole genome shotgun (WGS) entry which is preliminary data.</text>
</comment>
<organism evidence="2 3">
    <name type="scientific">Dendrobium nobile</name>
    <name type="common">Orchid</name>
    <dbReference type="NCBI Taxonomy" id="94219"/>
    <lineage>
        <taxon>Eukaryota</taxon>
        <taxon>Viridiplantae</taxon>
        <taxon>Streptophyta</taxon>
        <taxon>Embryophyta</taxon>
        <taxon>Tracheophyta</taxon>
        <taxon>Spermatophyta</taxon>
        <taxon>Magnoliopsida</taxon>
        <taxon>Liliopsida</taxon>
        <taxon>Asparagales</taxon>
        <taxon>Orchidaceae</taxon>
        <taxon>Epidendroideae</taxon>
        <taxon>Malaxideae</taxon>
        <taxon>Dendrobiinae</taxon>
        <taxon>Dendrobium</taxon>
    </lineage>
</organism>
<keyword evidence="3" id="KW-1185">Reference proteome</keyword>
<proteinExistence type="predicted"/>
<evidence type="ECO:0000313" key="2">
    <source>
        <dbReference type="EMBL" id="KAI0495213.1"/>
    </source>
</evidence>